<dbReference type="PANTHER" id="PTHR12526">
    <property type="entry name" value="GLYCOSYLTRANSFERASE"/>
    <property type="match status" value="1"/>
</dbReference>
<dbReference type="AlphaFoldDB" id="A0AAD2V697"/>
<protein>
    <submittedName>
        <fullName evidence="2">Glycosyltransferase</fullName>
    </submittedName>
</protein>
<dbReference type="Gene3D" id="3.40.50.2000">
    <property type="entry name" value="Glycogen Phosphorylase B"/>
    <property type="match status" value="2"/>
</dbReference>
<name>A0AAD2V697_ECOLX</name>
<proteinExistence type="predicted"/>
<reference evidence="2" key="1">
    <citation type="submission" date="2023-07" db="EMBL/GenBank/DDBJ databases">
        <authorList>
            <consortium name="GenomeTrakr network: Whole genome sequencing for foodborne pathogen traceback"/>
        </authorList>
    </citation>
    <scope>NUCLEOTIDE SEQUENCE</scope>
    <source>
        <strain evidence="2">RM7211</strain>
    </source>
</reference>
<dbReference type="Pfam" id="PF00534">
    <property type="entry name" value="Glycos_transf_1"/>
    <property type="match status" value="1"/>
</dbReference>
<gene>
    <name evidence="2" type="ORF">QY721_000514</name>
</gene>
<dbReference type="EMBL" id="ABNTJI010000001">
    <property type="protein sequence ID" value="ELO0480775.1"/>
    <property type="molecule type" value="Genomic_DNA"/>
</dbReference>
<accession>A0AAD2V697</accession>
<dbReference type="PANTHER" id="PTHR12526:SF630">
    <property type="entry name" value="GLYCOSYLTRANSFERASE"/>
    <property type="match status" value="1"/>
</dbReference>
<dbReference type="SUPFAM" id="SSF53756">
    <property type="entry name" value="UDP-Glycosyltransferase/glycogen phosphorylase"/>
    <property type="match status" value="1"/>
</dbReference>
<evidence type="ECO:0000259" key="1">
    <source>
        <dbReference type="Pfam" id="PF00534"/>
    </source>
</evidence>
<dbReference type="GO" id="GO:1901135">
    <property type="term" value="P:carbohydrate derivative metabolic process"/>
    <property type="evidence" value="ECO:0007669"/>
    <property type="project" value="UniProtKB-ARBA"/>
</dbReference>
<feature type="domain" description="Glycosyl transferase family 1" evidence="1">
    <location>
        <begin position="166"/>
        <end position="326"/>
    </location>
</feature>
<comment type="caution">
    <text evidence="2">The sequence shown here is derived from an EMBL/GenBank/DDBJ whole genome shotgun (WGS) entry which is preliminary data.</text>
</comment>
<sequence>MRILILIEDITLGGGTERVALTLATNLNADGINCDIFSLSKSNTDTFYPSENINICYAKSKVGVFAKIEAIKYAKKNNMKLLVFSMGRLSVEIALLSRLFLFRHFGCYEHISFSSFSGFIQKIKLFAYRLSHGVIFLTEHDRDIIRHKLSHVPVTSIENISPFRAIKKSNVGARKNIVLAVGRLTNQKNFSRLINLWSMVNRPDWSLIIAGDGPDRDFLDKQINHLCLKNVEIVGAVKEISNMYLASKILVLTSRYEGFPMVMVEAQCFGLPAVSFDCKTGPSEIIINESTGYIIPYHDDSLFIEKLQRLIDHPKELETFSYNSIKNAQRFTYENTKYKWLEILEKI</sequence>
<organism evidence="2 3">
    <name type="scientific">Escherichia coli O33</name>
    <dbReference type="NCBI Taxonomy" id="1010802"/>
    <lineage>
        <taxon>Bacteria</taxon>
        <taxon>Pseudomonadati</taxon>
        <taxon>Pseudomonadota</taxon>
        <taxon>Gammaproteobacteria</taxon>
        <taxon>Enterobacterales</taxon>
        <taxon>Enterobacteriaceae</taxon>
        <taxon>Escherichia</taxon>
    </lineage>
</organism>
<evidence type="ECO:0000313" key="2">
    <source>
        <dbReference type="EMBL" id="ELO0480775.1"/>
    </source>
</evidence>
<dbReference type="GO" id="GO:0016757">
    <property type="term" value="F:glycosyltransferase activity"/>
    <property type="evidence" value="ECO:0007669"/>
    <property type="project" value="InterPro"/>
</dbReference>
<dbReference type="Proteomes" id="UP001183362">
    <property type="component" value="Unassembled WGS sequence"/>
</dbReference>
<dbReference type="InterPro" id="IPR001296">
    <property type="entry name" value="Glyco_trans_1"/>
</dbReference>
<evidence type="ECO:0000313" key="3">
    <source>
        <dbReference type="Proteomes" id="UP001183362"/>
    </source>
</evidence>